<feature type="domain" description="Transposase IS4-like" evidence="2">
    <location>
        <begin position="31"/>
        <end position="99"/>
    </location>
</feature>
<dbReference type="Proteomes" id="UP000886469">
    <property type="component" value="Unassembled WGS sequence"/>
</dbReference>
<evidence type="ECO:0000313" key="4">
    <source>
        <dbReference type="Proteomes" id="UP000886469"/>
    </source>
</evidence>
<sequence length="178" mass="19761">MWTASPVPASEKRLAPLRAERGAALLGHTRVVFDPDTGLVTDIVACEDAHESERTAAATWVAGARPGEWWIADRHFCTQTLLQGWEEVKACFIVREHSRHPRLEQQRGWAEGLLGRIESVLNREIRSLGHPRAASRLCHSGAGLQRAIAPQALRRTGASRETARARRVHRPPGRPGRP</sequence>
<gene>
    <name evidence="3" type="ORF">E4Q08_02685</name>
</gene>
<name>A0ABX1T7M2_9PROT</name>
<reference evidence="3" key="1">
    <citation type="submission" date="2019-03" db="EMBL/GenBank/DDBJ databases">
        <title>Metabolic reconstructions from genomes of highly enriched 'Candidatus Accumulibacter' and 'Candidatus Competibacter' bioreactor populations.</title>
        <authorList>
            <person name="Annavajhala M.K."/>
            <person name="Welles L."/>
            <person name="Abbas B."/>
            <person name="Sorokin D."/>
            <person name="Park H."/>
            <person name="Van Loosdrecht M."/>
            <person name="Chandran K."/>
        </authorList>
    </citation>
    <scope>NUCLEOTIDE SEQUENCE</scope>
    <source>
        <strain evidence="3">SBR_L</strain>
    </source>
</reference>
<feature type="region of interest" description="Disordered" evidence="1">
    <location>
        <begin position="154"/>
        <end position="178"/>
    </location>
</feature>
<feature type="compositionally biased region" description="Basic residues" evidence="1">
    <location>
        <begin position="165"/>
        <end position="178"/>
    </location>
</feature>
<proteinExistence type="predicted"/>
<protein>
    <recommendedName>
        <fullName evidence="2">Transposase IS4-like domain-containing protein</fullName>
    </recommendedName>
</protein>
<comment type="caution">
    <text evidence="3">The sequence shown here is derived from an EMBL/GenBank/DDBJ whole genome shotgun (WGS) entry which is preliminary data.</text>
</comment>
<keyword evidence="4" id="KW-1185">Reference proteome</keyword>
<organism evidence="3 4">
    <name type="scientific">Candidatus Accumulibacter contiguus</name>
    <dbReference type="NCBI Taxonomy" id="2954381"/>
    <lineage>
        <taxon>Bacteria</taxon>
        <taxon>Pseudomonadati</taxon>
        <taxon>Pseudomonadota</taxon>
        <taxon>Betaproteobacteria</taxon>
        <taxon>Candidatus Accumulibacter</taxon>
    </lineage>
</organism>
<accession>A0ABX1T7M2</accession>
<evidence type="ECO:0000259" key="2">
    <source>
        <dbReference type="Pfam" id="PF01609"/>
    </source>
</evidence>
<dbReference type="SUPFAM" id="SSF53098">
    <property type="entry name" value="Ribonuclease H-like"/>
    <property type="match status" value="1"/>
</dbReference>
<evidence type="ECO:0000313" key="3">
    <source>
        <dbReference type="EMBL" id="NMQ04242.1"/>
    </source>
</evidence>
<dbReference type="InterPro" id="IPR012337">
    <property type="entry name" value="RNaseH-like_sf"/>
</dbReference>
<evidence type="ECO:0000256" key="1">
    <source>
        <dbReference type="SAM" id="MobiDB-lite"/>
    </source>
</evidence>
<dbReference type="Pfam" id="PF01609">
    <property type="entry name" value="DDE_Tnp_1"/>
    <property type="match status" value="1"/>
</dbReference>
<dbReference type="EMBL" id="SPMX01000006">
    <property type="protein sequence ID" value="NMQ04242.1"/>
    <property type="molecule type" value="Genomic_DNA"/>
</dbReference>
<dbReference type="InterPro" id="IPR002559">
    <property type="entry name" value="Transposase_11"/>
</dbReference>